<evidence type="ECO:0000313" key="4">
    <source>
        <dbReference type="EMBL" id="EME50190.1"/>
    </source>
</evidence>
<name>N1Q565_DOTSN</name>
<proteinExistence type="predicted"/>
<keyword evidence="1" id="KW-0479">Metal-binding</keyword>
<evidence type="ECO:0000256" key="1">
    <source>
        <dbReference type="PROSITE-ProRule" id="PRU00042"/>
    </source>
</evidence>
<dbReference type="HOGENOM" id="CLU_387331_0_0_1"/>
<dbReference type="Gene3D" id="3.30.160.60">
    <property type="entry name" value="Classic Zinc Finger"/>
    <property type="match status" value="1"/>
</dbReference>
<dbReference type="GO" id="GO:0008270">
    <property type="term" value="F:zinc ion binding"/>
    <property type="evidence" value="ECO:0007669"/>
    <property type="project" value="UniProtKB-KW"/>
</dbReference>
<evidence type="ECO:0000259" key="3">
    <source>
        <dbReference type="PROSITE" id="PS50157"/>
    </source>
</evidence>
<protein>
    <recommendedName>
        <fullName evidence="3">C2H2-type domain-containing protein</fullName>
    </recommendedName>
</protein>
<keyword evidence="1" id="KW-0863">Zinc-finger</keyword>
<evidence type="ECO:0000313" key="5">
    <source>
        <dbReference type="Proteomes" id="UP000016933"/>
    </source>
</evidence>
<feature type="compositionally biased region" description="Basic and acidic residues" evidence="2">
    <location>
        <begin position="649"/>
        <end position="659"/>
    </location>
</feature>
<feature type="domain" description="C2H2-type" evidence="3">
    <location>
        <begin position="468"/>
        <end position="497"/>
    </location>
</feature>
<reference evidence="4 5" key="2">
    <citation type="journal article" date="2012" name="PLoS Pathog.">
        <title>Diverse lifestyles and strategies of plant pathogenesis encoded in the genomes of eighteen Dothideomycetes fungi.</title>
        <authorList>
            <person name="Ohm R.A."/>
            <person name="Feau N."/>
            <person name="Henrissat B."/>
            <person name="Schoch C.L."/>
            <person name="Horwitz B.A."/>
            <person name="Barry K.W."/>
            <person name="Condon B.J."/>
            <person name="Copeland A.C."/>
            <person name="Dhillon B."/>
            <person name="Glaser F."/>
            <person name="Hesse C.N."/>
            <person name="Kosti I."/>
            <person name="LaButti K."/>
            <person name="Lindquist E.A."/>
            <person name="Lucas S."/>
            <person name="Salamov A.A."/>
            <person name="Bradshaw R.E."/>
            <person name="Ciuffetti L."/>
            <person name="Hamelin R.C."/>
            <person name="Kema G.H.J."/>
            <person name="Lawrence C."/>
            <person name="Scott J.A."/>
            <person name="Spatafora J.W."/>
            <person name="Turgeon B.G."/>
            <person name="de Wit P.J.G.M."/>
            <person name="Zhong S."/>
            <person name="Goodwin S.B."/>
            <person name="Grigoriev I.V."/>
        </authorList>
    </citation>
    <scope>NUCLEOTIDE SEQUENCE [LARGE SCALE GENOMIC DNA]</scope>
    <source>
        <strain evidence="5">NZE10 / CBS 128990</strain>
    </source>
</reference>
<dbReference type="OrthoDB" id="6077919at2759"/>
<dbReference type="AlphaFoldDB" id="N1Q565"/>
<gene>
    <name evidence="4" type="ORF">DOTSEDRAFT_68902</name>
</gene>
<dbReference type="eggNOG" id="KOG1721">
    <property type="taxonomic scope" value="Eukaryota"/>
</dbReference>
<dbReference type="EMBL" id="KB446535">
    <property type="protein sequence ID" value="EME50190.1"/>
    <property type="molecule type" value="Genomic_DNA"/>
</dbReference>
<dbReference type="PANTHER" id="PTHR35391">
    <property type="entry name" value="C2H2-TYPE DOMAIN-CONTAINING PROTEIN-RELATED"/>
    <property type="match status" value="1"/>
</dbReference>
<dbReference type="OMA" id="NAWDARF"/>
<organism evidence="4 5">
    <name type="scientific">Dothistroma septosporum (strain NZE10 / CBS 128990)</name>
    <name type="common">Red band needle blight fungus</name>
    <name type="synonym">Mycosphaerella pini</name>
    <dbReference type="NCBI Taxonomy" id="675120"/>
    <lineage>
        <taxon>Eukaryota</taxon>
        <taxon>Fungi</taxon>
        <taxon>Dikarya</taxon>
        <taxon>Ascomycota</taxon>
        <taxon>Pezizomycotina</taxon>
        <taxon>Dothideomycetes</taxon>
        <taxon>Dothideomycetidae</taxon>
        <taxon>Mycosphaerellales</taxon>
        <taxon>Mycosphaerellaceae</taxon>
        <taxon>Dothistroma</taxon>
    </lineage>
</organism>
<feature type="region of interest" description="Disordered" evidence="2">
    <location>
        <begin position="182"/>
        <end position="216"/>
    </location>
</feature>
<keyword evidence="1" id="KW-0862">Zinc</keyword>
<dbReference type="InterPro" id="IPR013087">
    <property type="entry name" value="Znf_C2H2_type"/>
</dbReference>
<dbReference type="Proteomes" id="UP000016933">
    <property type="component" value="Unassembled WGS sequence"/>
</dbReference>
<dbReference type="STRING" id="675120.N1Q565"/>
<accession>N1Q565</accession>
<feature type="region of interest" description="Disordered" evidence="2">
    <location>
        <begin position="677"/>
        <end position="713"/>
    </location>
</feature>
<evidence type="ECO:0000256" key="2">
    <source>
        <dbReference type="SAM" id="MobiDB-lite"/>
    </source>
</evidence>
<reference evidence="5" key="1">
    <citation type="journal article" date="2012" name="PLoS Genet.">
        <title>The genomes of the fungal plant pathogens Cladosporium fulvum and Dothistroma septosporum reveal adaptation to different hosts and lifestyles but also signatures of common ancestry.</title>
        <authorList>
            <person name="de Wit P.J.G.M."/>
            <person name="van der Burgt A."/>
            <person name="Oekmen B."/>
            <person name="Stergiopoulos I."/>
            <person name="Abd-Elsalam K.A."/>
            <person name="Aerts A.L."/>
            <person name="Bahkali A.H."/>
            <person name="Beenen H.G."/>
            <person name="Chettri P."/>
            <person name="Cox M.P."/>
            <person name="Datema E."/>
            <person name="de Vries R.P."/>
            <person name="Dhillon B."/>
            <person name="Ganley A.R."/>
            <person name="Griffiths S.A."/>
            <person name="Guo Y."/>
            <person name="Hamelin R.C."/>
            <person name="Henrissat B."/>
            <person name="Kabir M.S."/>
            <person name="Jashni M.K."/>
            <person name="Kema G."/>
            <person name="Klaubauf S."/>
            <person name="Lapidus A."/>
            <person name="Levasseur A."/>
            <person name="Lindquist E."/>
            <person name="Mehrabi R."/>
            <person name="Ohm R.A."/>
            <person name="Owen T.J."/>
            <person name="Salamov A."/>
            <person name="Schwelm A."/>
            <person name="Schijlen E."/>
            <person name="Sun H."/>
            <person name="van den Burg H.A."/>
            <person name="van Ham R.C.H.J."/>
            <person name="Zhang S."/>
            <person name="Goodwin S.B."/>
            <person name="Grigoriev I.V."/>
            <person name="Collemare J."/>
            <person name="Bradshaw R.E."/>
        </authorList>
    </citation>
    <scope>NUCLEOTIDE SEQUENCE [LARGE SCALE GENOMIC DNA]</scope>
    <source>
        <strain evidence="5">NZE10 / CBS 128990</strain>
    </source>
</reference>
<dbReference type="SMART" id="SM00355">
    <property type="entry name" value="ZnF_C2H2"/>
    <property type="match status" value="6"/>
</dbReference>
<sequence>MSHDGSHVYLYQDQVFQNYHGMSSDTYNDGNQQHLLHRASDPLDLSQFHRNIDAATDLSIQNLTKPVNDTAWNSQRPSLPQQLYFNQFPWNYGGMATKAMTEPTPNQDICLFKSPHKSSDVSDSAYDSMPTSGGAVEDSYNANSSELMGGYFHADLKPHMVEPPAEMNIPRSVKSGGQFLAPPAHNNRRKQPVDRCRVPGCNKQPKNQSDATKHALTHSKPYRCGKTECNRKDGFATVNDLERHKKSVHKLLPRVGNPAGYICAACQVDAGGQRKFWPRRDNFKAHIKRKHASENEEHLLNMSQQIARPDDTQTADGLSACGAGFGSTRQSQVDPVEGQIHQHMSPLMGHPIPERDDDMVFDPDSTIGSQTDLVAFAGDHTNDAHGLFGDPSYELTSPGPFNANTFPFPSSGLRQLEPAQRDFVHSQQQHQRLPSIQVTTSSMYESQSTTSTCISQSSGGTSSSQGSFPCPYSNCNKVKSRECDLRKHTKRHTRPYGCTFPSCVKKFGSRNDWKRHESSQHQLIEQWKCSLCLSTQRPFPQLPALLSHLHTHHNLHPHSDIDIICASSHLGREGHRHFWCGFCRRLVKQGGLEPFGTGAGNGAGNAWDARFKHIGDHFDKDNMDSLDWVCVEEGRRKRDGSGWSSSSGSERERGMLEKDDGGEENLLEIVIEESDGEGLWEWSGNGNGKRRKVEGFGGEEEEDAHGESDHDMY</sequence>
<dbReference type="PANTHER" id="PTHR35391:SF5">
    <property type="entry name" value="DUF6590 DOMAIN-CONTAINING PROTEIN"/>
    <property type="match status" value="1"/>
</dbReference>
<dbReference type="PROSITE" id="PS50157">
    <property type="entry name" value="ZINC_FINGER_C2H2_2"/>
    <property type="match status" value="1"/>
</dbReference>
<keyword evidence="5" id="KW-1185">Reference proteome</keyword>
<dbReference type="PROSITE" id="PS00028">
    <property type="entry name" value="ZINC_FINGER_C2H2_1"/>
    <property type="match status" value="1"/>
</dbReference>
<feature type="region of interest" description="Disordered" evidence="2">
    <location>
        <begin position="637"/>
        <end position="664"/>
    </location>
</feature>